<dbReference type="Proteomes" id="UP000198461">
    <property type="component" value="Unassembled WGS sequence"/>
</dbReference>
<gene>
    <name evidence="2" type="ORF">SAMN05443662_0399</name>
</gene>
<keyword evidence="1" id="KW-1133">Transmembrane helix</keyword>
<protein>
    <submittedName>
        <fullName evidence="2">Uncharacterized protein</fullName>
    </submittedName>
</protein>
<keyword evidence="1" id="KW-0472">Membrane</keyword>
<name>A0A1N6DT64_9GAMM</name>
<dbReference type="EMBL" id="FSRE01000001">
    <property type="protein sequence ID" value="SIN73998.1"/>
    <property type="molecule type" value="Genomic_DNA"/>
</dbReference>
<accession>A0A1N6DT64</accession>
<keyword evidence="1" id="KW-0812">Transmembrane</keyword>
<evidence type="ECO:0000313" key="3">
    <source>
        <dbReference type="Proteomes" id="UP000198461"/>
    </source>
</evidence>
<feature type="transmembrane region" description="Helical" evidence="1">
    <location>
        <begin position="7"/>
        <end position="26"/>
    </location>
</feature>
<feature type="transmembrane region" description="Helical" evidence="1">
    <location>
        <begin position="46"/>
        <end position="65"/>
    </location>
</feature>
<sequence>MNVTRNFLAFLMGAAALIIIAVTAVALNTIDPTPQGLVTVSLLSHIYYITWFGLLIAIGLTIEAWRQGENKLFATLNLAMLAATFVVNSELLIHIMSGRLA</sequence>
<dbReference type="STRING" id="364032.SAMN05443662_0399"/>
<proteinExistence type="predicted"/>
<keyword evidence="3" id="KW-1185">Reference proteome</keyword>
<organism evidence="2 3">
    <name type="scientific">Sulfurivirga caldicuralii</name>
    <dbReference type="NCBI Taxonomy" id="364032"/>
    <lineage>
        <taxon>Bacteria</taxon>
        <taxon>Pseudomonadati</taxon>
        <taxon>Pseudomonadota</taxon>
        <taxon>Gammaproteobacteria</taxon>
        <taxon>Thiotrichales</taxon>
        <taxon>Piscirickettsiaceae</taxon>
        <taxon>Sulfurivirga</taxon>
    </lineage>
</organism>
<evidence type="ECO:0000256" key="1">
    <source>
        <dbReference type="SAM" id="Phobius"/>
    </source>
</evidence>
<dbReference type="AlphaFoldDB" id="A0A1N6DT64"/>
<evidence type="ECO:0000313" key="2">
    <source>
        <dbReference type="EMBL" id="SIN73998.1"/>
    </source>
</evidence>
<feature type="transmembrane region" description="Helical" evidence="1">
    <location>
        <begin position="72"/>
        <end position="96"/>
    </location>
</feature>
<dbReference type="RefSeq" id="WP_074200712.1">
    <property type="nucleotide sequence ID" value="NZ_FSRE01000001.1"/>
</dbReference>
<reference evidence="2 3" key="1">
    <citation type="submission" date="2016-11" db="EMBL/GenBank/DDBJ databases">
        <authorList>
            <person name="Jaros S."/>
            <person name="Januszkiewicz K."/>
            <person name="Wedrychowicz H."/>
        </authorList>
    </citation>
    <scope>NUCLEOTIDE SEQUENCE [LARGE SCALE GENOMIC DNA]</scope>
    <source>
        <strain evidence="2 3">DSM 17737</strain>
    </source>
</reference>